<reference evidence="2" key="1">
    <citation type="journal article" date="2019" name="Int. J. Syst. Evol. Microbiol.">
        <title>The Global Catalogue of Microorganisms (GCM) 10K type strain sequencing project: providing services to taxonomists for standard genome sequencing and annotation.</title>
        <authorList>
            <consortium name="The Broad Institute Genomics Platform"/>
            <consortium name="The Broad Institute Genome Sequencing Center for Infectious Disease"/>
            <person name="Wu L."/>
            <person name="Ma J."/>
        </authorList>
    </citation>
    <scope>NUCLEOTIDE SEQUENCE [LARGE SCALE GENOMIC DNA]</scope>
    <source>
        <strain evidence="2">CCUG 56752</strain>
    </source>
</reference>
<gene>
    <name evidence="1" type="ORF">ACFQ0R_00625</name>
</gene>
<evidence type="ECO:0000313" key="2">
    <source>
        <dbReference type="Proteomes" id="UP001597049"/>
    </source>
</evidence>
<dbReference type="Proteomes" id="UP001597049">
    <property type="component" value="Unassembled WGS sequence"/>
</dbReference>
<evidence type="ECO:0000313" key="1">
    <source>
        <dbReference type="EMBL" id="MFD0931092.1"/>
    </source>
</evidence>
<comment type="caution">
    <text evidence="1">The sequence shown here is derived from an EMBL/GenBank/DDBJ whole genome shotgun (WGS) entry which is preliminary data.</text>
</comment>
<organism evidence="1 2">
    <name type="scientific">Psychroflexus salinarum</name>
    <dbReference type="NCBI Taxonomy" id="546024"/>
    <lineage>
        <taxon>Bacteria</taxon>
        <taxon>Pseudomonadati</taxon>
        <taxon>Bacteroidota</taxon>
        <taxon>Flavobacteriia</taxon>
        <taxon>Flavobacteriales</taxon>
        <taxon>Flavobacteriaceae</taxon>
        <taxon>Psychroflexus</taxon>
    </lineage>
</organism>
<protein>
    <submittedName>
        <fullName evidence="1">Uncharacterized protein</fullName>
    </submittedName>
</protein>
<dbReference type="RefSeq" id="WP_379656431.1">
    <property type="nucleotide sequence ID" value="NZ_JBHTIV010000002.1"/>
</dbReference>
<dbReference type="EMBL" id="JBHTIV010000002">
    <property type="protein sequence ID" value="MFD0931092.1"/>
    <property type="molecule type" value="Genomic_DNA"/>
</dbReference>
<keyword evidence="2" id="KW-1185">Reference proteome</keyword>
<sequence length="279" mass="31533">MGFFQSAINQVGRDLGRVASNTIFKNKHSIPIRHVKNNTSNRTSPSTTRKIQHQGKLTDVKSEFEKSLNFTLGYRPPTLISKIAGAYAILKNEALAFVEDGYLDEEESELLFNMLRQFNAKIADIDDVLGFTVDEDDKVFDQLKKIVEAMQSTFVDVLKISEKACVQRAKIYKEKAQEVEPLTFGRYFGLHLIWMGKYARGGEKNTGQAVLANILDIITCTFLITRFVLAVKALVSFKDDAKKREDLKIAYEEASSSELERAETYEIIINKNKSSNPDS</sequence>
<name>A0ABW3GRM2_9FLAO</name>
<proteinExistence type="predicted"/>
<accession>A0ABW3GRM2</accession>